<feature type="region of interest" description="Disordered" evidence="1">
    <location>
        <begin position="1"/>
        <end position="20"/>
    </location>
</feature>
<evidence type="ECO:0000313" key="2">
    <source>
        <dbReference type="EMBL" id="AHM05399.1"/>
    </source>
</evidence>
<proteinExistence type="predicted"/>
<sequence>MQDEKVMRPDVAPAESKPSRWPLAATESFARTPCCDTLFGRKGAAGVLTVDAPVAAF</sequence>
<gene>
    <name evidence="2" type="ORF">roselon_03128</name>
</gene>
<keyword evidence="3" id="KW-1185">Reference proteome</keyword>
<dbReference type="HOGENOM" id="CLU_2993887_0_0_5"/>
<dbReference type="EMBL" id="CP004372">
    <property type="protein sequence ID" value="AHM05399.1"/>
    <property type="molecule type" value="Genomic_DNA"/>
</dbReference>
<dbReference type="KEGG" id="red:roselon_03128"/>
<dbReference type="Proteomes" id="UP000019593">
    <property type="component" value="Chromosome"/>
</dbReference>
<name>W8RW47_9RHOB</name>
<evidence type="ECO:0000313" key="3">
    <source>
        <dbReference type="Proteomes" id="UP000019593"/>
    </source>
</evidence>
<organism evidence="2 3">
    <name type="scientific">Roseicyclus elongatus DSM 19469</name>
    <dbReference type="NCBI Taxonomy" id="1294273"/>
    <lineage>
        <taxon>Bacteria</taxon>
        <taxon>Pseudomonadati</taxon>
        <taxon>Pseudomonadota</taxon>
        <taxon>Alphaproteobacteria</taxon>
        <taxon>Rhodobacterales</taxon>
        <taxon>Roseobacteraceae</taxon>
        <taxon>Roseicyclus</taxon>
    </lineage>
</organism>
<accession>W8RW47</accession>
<dbReference type="STRING" id="1294273.roselon_03128"/>
<dbReference type="AlphaFoldDB" id="W8RW47"/>
<evidence type="ECO:0000256" key="1">
    <source>
        <dbReference type="SAM" id="MobiDB-lite"/>
    </source>
</evidence>
<reference evidence="2 3" key="1">
    <citation type="submission" date="2013-03" db="EMBL/GenBank/DDBJ databases">
        <authorList>
            <person name="Fiebig A."/>
            <person name="Goeker M."/>
            <person name="Klenk H.-P.P."/>
        </authorList>
    </citation>
    <scope>NUCLEOTIDE SEQUENCE [LARGE SCALE GENOMIC DNA]</scope>
    <source>
        <strain evidence="3">DSM 19469</strain>
    </source>
</reference>
<protein>
    <submittedName>
        <fullName evidence="2">Uncharacterized protein</fullName>
    </submittedName>
</protein>